<dbReference type="SUPFAM" id="SSF50475">
    <property type="entry name" value="FMN-binding split barrel"/>
    <property type="match status" value="1"/>
</dbReference>
<dbReference type="InterPro" id="IPR012349">
    <property type="entry name" value="Split_barrel_FMN-bd"/>
</dbReference>
<dbReference type="NCBIfam" id="TIGR04025">
    <property type="entry name" value="PPOX_FMN_DR2398"/>
    <property type="match status" value="1"/>
</dbReference>
<gene>
    <name evidence="2" type="ORF">QQS35_11010</name>
</gene>
<sequence>MKRIDVGNHGFQSVQELREKVGTPHEAVVKKNVGIVDDKARYFIAQSPMVMIATSNEKGQCDTSPRGDHLGFVHVANQKQLVIPERPGNRRVDTLCNIMENPHVGLLFLIPGMKEVLRVNGQATVIYGHEVLEKLELNGKVPPLGILVEVEECFIHCPRALKFSGIWEPQSWPSKDSLPSAAEIFKAHLAINSSVSSK</sequence>
<dbReference type="Gene3D" id="2.30.110.10">
    <property type="entry name" value="Electron Transport, Fmn-binding Protein, Chain A"/>
    <property type="match status" value="1"/>
</dbReference>
<protein>
    <submittedName>
        <fullName evidence="2">Pyridoxamine 5'-phosphate oxidase family protein</fullName>
    </submittedName>
</protein>
<feature type="domain" description="Pyridoxamine 5'-phosphate oxidase N-terminal" evidence="1">
    <location>
        <begin position="37"/>
        <end position="135"/>
    </location>
</feature>
<dbReference type="EMBL" id="JASTZU010000036">
    <property type="protein sequence ID" value="MDL4840979.1"/>
    <property type="molecule type" value="Genomic_DNA"/>
</dbReference>
<accession>A0ABT7L6E3</accession>
<dbReference type="InterPro" id="IPR024029">
    <property type="entry name" value="Pyridox_Oxase_FMN-dep"/>
</dbReference>
<evidence type="ECO:0000259" key="1">
    <source>
        <dbReference type="Pfam" id="PF01243"/>
    </source>
</evidence>
<dbReference type="Proteomes" id="UP001235343">
    <property type="component" value="Unassembled WGS sequence"/>
</dbReference>
<proteinExistence type="predicted"/>
<name>A0ABT7L6E3_9BACI</name>
<evidence type="ECO:0000313" key="2">
    <source>
        <dbReference type="EMBL" id="MDL4840979.1"/>
    </source>
</evidence>
<dbReference type="PANTHER" id="PTHR42815:SF2">
    <property type="entry name" value="FAD-BINDING, PUTATIVE (AFU_ORTHOLOGUE AFUA_6G07600)-RELATED"/>
    <property type="match status" value="1"/>
</dbReference>
<dbReference type="PANTHER" id="PTHR42815">
    <property type="entry name" value="FAD-BINDING, PUTATIVE (AFU_ORTHOLOGUE AFUA_6G07600)-RELATED"/>
    <property type="match status" value="1"/>
</dbReference>
<dbReference type="RefSeq" id="WP_285932149.1">
    <property type="nucleotide sequence ID" value="NZ_JASTZU010000036.1"/>
</dbReference>
<organism evidence="2 3">
    <name type="scientific">Aquibacillus rhizosphaerae</name>
    <dbReference type="NCBI Taxonomy" id="3051431"/>
    <lineage>
        <taxon>Bacteria</taxon>
        <taxon>Bacillati</taxon>
        <taxon>Bacillota</taxon>
        <taxon>Bacilli</taxon>
        <taxon>Bacillales</taxon>
        <taxon>Bacillaceae</taxon>
        <taxon>Aquibacillus</taxon>
    </lineage>
</organism>
<evidence type="ECO:0000313" key="3">
    <source>
        <dbReference type="Proteomes" id="UP001235343"/>
    </source>
</evidence>
<dbReference type="Pfam" id="PF01243">
    <property type="entry name" value="PNPOx_N"/>
    <property type="match status" value="1"/>
</dbReference>
<comment type="caution">
    <text evidence="2">The sequence shown here is derived from an EMBL/GenBank/DDBJ whole genome shotgun (WGS) entry which is preliminary data.</text>
</comment>
<reference evidence="2 3" key="1">
    <citation type="submission" date="2023-06" db="EMBL/GenBank/DDBJ databases">
        <title>Aquibacillus rhizosphaerae LR5S19.</title>
        <authorList>
            <person name="Sun J.-Q."/>
        </authorList>
    </citation>
    <scope>NUCLEOTIDE SEQUENCE [LARGE SCALE GENOMIC DNA]</scope>
    <source>
        <strain evidence="2 3">LR5S19</strain>
    </source>
</reference>
<keyword evidence="3" id="KW-1185">Reference proteome</keyword>
<dbReference type="InterPro" id="IPR011576">
    <property type="entry name" value="Pyridox_Oxase_N"/>
</dbReference>